<dbReference type="InterPro" id="IPR032783">
    <property type="entry name" value="AraC_lig"/>
</dbReference>
<dbReference type="InterPro" id="IPR037923">
    <property type="entry name" value="HTH-like"/>
</dbReference>
<dbReference type="RefSeq" id="WP_090895944.1">
    <property type="nucleotide sequence ID" value="NZ_CZPZ01000010.1"/>
</dbReference>
<evidence type="ECO:0000313" key="6">
    <source>
        <dbReference type="Proteomes" id="UP000198736"/>
    </source>
</evidence>
<proteinExistence type="predicted"/>
<dbReference type="EMBL" id="CZPZ01000010">
    <property type="protein sequence ID" value="CUS34667.1"/>
    <property type="molecule type" value="Genomic_DNA"/>
</dbReference>
<dbReference type="Pfam" id="PF12852">
    <property type="entry name" value="Cupin_6"/>
    <property type="match status" value="1"/>
</dbReference>
<dbReference type="InterPro" id="IPR020449">
    <property type="entry name" value="Tscrpt_reg_AraC-type_HTH"/>
</dbReference>
<protein>
    <submittedName>
        <fullName evidence="5">Transcriptional regulator, AraC family</fullName>
    </submittedName>
</protein>
<reference evidence="6" key="1">
    <citation type="submission" date="2015-10" db="EMBL/GenBank/DDBJ databases">
        <authorList>
            <person name="Luecker S."/>
            <person name="Luecker S."/>
        </authorList>
    </citation>
    <scope>NUCLEOTIDE SEQUENCE [LARGE SCALE GENOMIC DNA]</scope>
</reference>
<dbReference type="PANTHER" id="PTHR46796:SF7">
    <property type="entry name" value="ARAC FAMILY TRANSCRIPTIONAL REGULATOR"/>
    <property type="match status" value="1"/>
</dbReference>
<name>A0A0S4LFE9_9BACT</name>
<dbReference type="SUPFAM" id="SSF46689">
    <property type="entry name" value="Homeodomain-like"/>
    <property type="match status" value="2"/>
</dbReference>
<evidence type="ECO:0000256" key="1">
    <source>
        <dbReference type="ARBA" id="ARBA00023015"/>
    </source>
</evidence>
<dbReference type="PRINTS" id="PR00032">
    <property type="entry name" value="HTHARAC"/>
</dbReference>
<dbReference type="SUPFAM" id="SSF51215">
    <property type="entry name" value="Regulatory protein AraC"/>
    <property type="match status" value="1"/>
</dbReference>
<sequence>MDVLSEVLKAVKLDGAVFFNGEFSSPWCAREPDASTLASFLPTRPKHVIIFHLVTEGRGYVRLEEDGRAVPLEAGDIVILAHGDAHFMGNGPFVTPIDSAEQLRQVLTEGHIISHSGGGGELTKLICGYLTCDPQLSQVFLAGLPPIVKVHIRDSSSGQWLEDTLRYSIDHAEASGPGGAAVIAKLSEVLFVETLRQYIAQLPPSQTGWLAGVRDPDVGKALALLHKQPSQPWTIASLANEVGLSRSVLAERFRHYLSDTPMGYLTRWRLQLAAQVLTSSSKSVAEVAGEVGYESEPSFNRAFKRELGIPPARFRNQTRLAQRKNG</sequence>
<evidence type="ECO:0000256" key="2">
    <source>
        <dbReference type="ARBA" id="ARBA00023125"/>
    </source>
</evidence>
<dbReference type="GO" id="GO:0003700">
    <property type="term" value="F:DNA-binding transcription factor activity"/>
    <property type="evidence" value="ECO:0007669"/>
    <property type="project" value="InterPro"/>
</dbReference>
<dbReference type="PROSITE" id="PS01124">
    <property type="entry name" value="HTH_ARAC_FAMILY_2"/>
    <property type="match status" value="1"/>
</dbReference>
<dbReference type="STRING" id="1742973.COMA2_180017"/>
<keyword evidence="1" id="KW-0805">Transcription regulation</keyword>
<accession>A0A0S4LFE9</accession>
<evidence type="ECO:0000259" key="4">
    <source>
        <dbReference type="PROSITE" id="PS01124"/>
    </source>
</evidence>
<keyword evidence="6" id="KW-1185">Reference proteome</keyword>
<dbReference type="Gene3D" id="1.10.10.60">
    <property type="entry name" value="Homeodomain-like"/>
    <property type="match status" value="2"/>
</dbReference>
<dbReference type="InterPro" id="IPR009057">
    <property type="entry name" value="Homeodomain-like_sf"/>
</dbReference>
<dbReference type="GO" id="GO:0043565">
    <property type="term" value="F:sequence-specific DNA binding"/>
    <property type="evidence" value="ECO:0007669"/>
    <property type="project" value="InterPro"/>
</dbReference>
<dbReference type="Pfam" id="PF12833">
    <property type="entry name" value="HTH_18"/>
    <property type="match status" value="1"/>
</dbReference>
<dbReference type="InterPro" id="IPR018060">
    <property type="entry name" value="HTH_AraC"/>
</dbReference>
<gene>
    <name evidence="5" type="ORF">COMA2_180017</name>
</gene>
<dbReference type="Proteomes" id="UP000198736">
    <property type="component" value="Unassembled WGS sequence"/>
</dbReference>
<evidence type="ECO:0000256" key="3">
    <source>
        <dbReference type="ARBA" id="ARBA00023163"/>
    </source>
</evidence>
<dbReference type="PANTHER" id="PTHR46796">
    <property type="entry name" value="HTH-TYPE TRANSCRIPTIONAL ACTIVATOR RHAS-RELATED"/>
    <property type="match status" value="1"/>
</dbReference>
<dbReference type="SMART" id="SM00342">
    <property type="entry name" value="HTH_ARAC"/>
    <property type="match status" value="1"/>
</dbReference>
<feature type="domain" description="HTH araC/xylS-type" evidence="4">
    <location>
        <begin position="219"/>
        <end position="317"/>
    </location>
</feature>
<evidence type="ECO:0000313" key="5">
    <source>
        <dbReference type="EMBL" id="CUS34667.1"/>
    </source>
</evidence>
<keyword evidence="3" id="KW-0804">Transcription</keyword>
<dbReference type="OrthoDB" id="9802263at2"/>
<dbReference type="AlphaFoldDB" id="A0A0S4LFE9"/>
<keyword evidence="2" id="KW-0238">DNA-binding</keyword>
<organism evidence="5 6">
    <name type="scientific">Candidatus Nitrospira nitrificans</name>
    <dbReference type="NCBI Taxonomy" id="1742973"/>
    <lineage>
        <taxon>Bacteria</taxon>
        <taxon>Pseudomonadati</taxon>
        <taxon>Nitrospirota</taxon>
        <taxon>Nitrospiria</taxon>
        <taxon>Nitrospirales</taxon>
        <taxon>Nitrospiraceae</taxon>
        <taxon>Nitrospira</taxon>
    </lineage>
</organism>
<dbReference type="InterPro" id="IPR050204">
    <property type="entry name" value="AraC_XylS_family_regulators"/>
</dbReference>